<dbReference type="Pfam" id="PF04116">
    <property type="entry name" value="FA_hydroxylase"/>
    <property type="match status" value="1"/>
</dbReference>
<dbReference type="GO" id="GO:0008610">
    <property type="term" value="P:lipid biosynthetic process"/>
    <property type="evidence" value="ECO:0007669"/>
    <property type="project" value="InterPro"/>
</dbReference>
<evidence type="ECO:0000256" key="2">
    <source>
        <dbReference type="ARBA" id="ARBA00022692"/>
    </source>
</evidence>
<sequence length="232" mass="27117">MHHMLEFLATLSETRLWLIFLAENLTVTAIALFAGWLTLKLCIKSAAWPSRAEFGICIITNLVNTIITYLGFRLWDYGFIIFRFDFSWTILPHFLLLFIGMDFLMYVFHYFIHHSVFYKPIHRFHHQYEHPTPIDLFVLHPLETVSFGALWLILLIVYSFNIYAVAVYLTVNVAFGIAGHLGTEPLPAKYRSNALLKFIGTSSFHHDHHADINYNFGFYTSIWDRLFGTFKP</sequence>
<dbReference type="InterPro" id="IPR006694">
    <property type="entry name" value="Fatty_acid_hydroxylase"/>
</dbReference>
<dbReference type="Proteomes" id="UP000260823">
    <property type="component" value="Unassembled WGS sequence"/>
</dbReference>
<evidence type="ECO:0000313" key="8">
    <source>
        <dbReference type="Proteomes" id="UP000260823"/>
    </source>
</evidence>
<accession>A0A3E2NVF4</accession>
<feature type="transmembrane region" description="Helical" evidence="5">
    <location>
        <begin position="51"/>
        <end position="70"/>
    </location>
</feature>
<dbReference type="GO" id="GO:0005506">
    <property type="term" value="F:iron ion binding"/>
    <property type="evidence" value="ECO:0007669"/>
    <property type="project" value="InterPro"/>
</dbReference>
<dbReference type="AlphaFoldDB" id="A0A3E2NVF4"/>
<reference evidence="7 8" key="1">
    <citation type="submission" date="2018-08" db="EMBL/GenBank/DDBJ databases">
        <title>Mucilaginibacter terrae sp. nov., isolated from manganese diggings.</title>
        <authorList>
            <person name="Huang Y."/>
            <person name="Zhou Z."/>
        </authorList>
    </citation>
    <scope>NUCLEOTIDE SEQUENCE [LARGE SCALE GENOMIC DNA]</scope>
    <source>
        <strain evidence="7 8">ZH6</strain>
    </source>
</reference>
<gene>
    <name evidence="7" type="ORF">DYU05_04910</name>
</gene>
<evidence type="ECO:0000259" key="6">
    <source>
        <dbReference type="Pfam" id="PF04116"/>
    </source>
</evidence>
<dbReference type="GO" id="GO:0016491">
    <property type="term" value="F:oxidoreductase activity"/>
    <property type="evidence" value="ECO:0007669"/>
    <property type="project" value="InterPro"/>
</dbReference>
<name>A0A3E2NVF4_9SPHI</name>
<evidence type="ECO:0000256" key="1">
    <source>
        <dbReference type="ARBA" id="ARBA00004370"/>
    </source>
</evidence>
<organism evidence="7 8">
    <name type="scientific">Mucilaginibacter terrenus</name>
    <dbReference type="NCBI Taxonomy" id="2482727"/>
    <lineage>
        <taxon>Bacteria</taxon>
        <taxon>Pseudomonadati</taxon>
        <taxon>Bacteroidota</taxon>
        <taxon>Sphingobacteriia</taxon>
        <taxon>Sphingobacteriales</taxon>
        <taxon>Sphingobacteriaceae</taxon>
        <taxon>Mucilaginibacter</taxon>
    </lineage>
</organism>
<evidence type="ECO:0000256" key="4">
    <source>
        <dbReference type="ARBA" id="ARBA00023136"/>
    </source>
</evidence>
<dbReference type="EMBL" id="QWDE01000001">
    <property type="protein sequence ID" value="RFZ84949.1"/>
    <property type="molecule type" value="Genomic_DNA"/>
</dbReference>
<comment type="caution">
    <text evidence="7">The sequence shown here is derived from an EMBL/GenBank/DDBJ whole genome shotgun (WGS) entry which is preliminary data.</text>
</comment>
<feature type="transmembrane region" description="Helical" evidence="5">
    <location>
        <begin position="16"/>
        <end position="39"/>
    </location>
</feature>
<keyword evidence="3 5" id="KW-1133">Transmembrane helix</keyword>
<proteinExistence type="predicted"/>
<protein>
    <submittedName>
        <fullName evidence="7">Fatty acid hydroxylase family protein</fullName>
    </submittedName>
</protein>
<evidence type="ECO:0000313" key="7">
    <source>
        <dbReference type="EMBL" id="RFZ84949.1"/>
    </source>
</evidence>
<comment type="subcellular location">
    <subcellularLocation>
        <location evidence="1">Membrane</location>
    </subcellularLocation>
</comment>
<dbReference type="InterPro" id="IPR050307">
    <property type="entry name" value="Sterol_Desaturase_Related"/>
</dbReference>
<keyword evidence="2 5" id="KW-0812">Transmembrane</keyword>
<keyword evidence="4 5" id="KW-0472">Membrane</keyword>
<evidence type="ECO:0000256" key="3">
    <source>
        <dbReference type="ARBA" id="ARBA00022989"/>
    </source>
</evidence>
<feature type="domain" description="Fatty acid hydroxylase" evidence="6">
    <location>
        <begin position="94"/>
        <end position="229"/>
    </location>
</feature>
<keyword evidence="8" id="KW-1185">Reference proteome</keyword>
<dbReference type="GO" id="GO:0016020">
    <property type="term" value="C:membrane"/>
    <property type="evidence" value="ECO:0007669"/>
    <property type="project" value="UniProtKB-SubCell"/>
</dbReference>
<dbReference type="OrthoDB" id="9770329at2"/>
<evidence type="ECO:0000256" key="5">
    <source>
        <dbReference type="SAM" id="Phobius"/>
    </source>
</evidence>
<dbReference type="PANTHER" id="PTHR11863">
    <property type="entry name" value="STEROL DESATURASE"/>
    <property type="match status" value="1"/>
</dbReference>
<feature type="transmembrane region" description="Helical" evidence="5">
    <location>
        <begin position="90"/>
        <end position="112"/>
    </location>
</feature>